<gene>
    <name evidence="2" type="ORF">Tco_0705874</name>
</gene>
<comment type="caution">
    <text evidence="2">The sequence shown here is derived from an EMBL/GenBank/DDBJ whole genome shotgun (WGS) entry which is preliminary data.</text>
</comment>
<reference evidence="2" key="1">
    <citation type="journal article" date="2022" name="Int. J. Mol. Sci.">
        <title>Draft Genome of Tanacetum Coccineum: Genomic Comparison of Closely Related Tanacetum-Family Plants.</title>
        <authorList>
            <person name="Yamashiro T."/>
            <person name="Shiraishi A."/>
            <person name="Nakayama K."/>
            <person name="Satake H."/>
        </authorList>
    </citation>
    <scope>NUCLEOTIDE SEQUENCE</scope>
</reference>
<feature type="compositionally biased region" description="Basic residues" evidence="1">
    <location>
        <begin position="233"/>
        <end position="242"/>
    </location>
</feature>
<evidence type="ECO:0000313" key="2">
    <source>
        <dbReference type="EMBL" id="GJS73033.1"/>
    </source>
</evidence>
<dbReference type="EMBL" id="BQNB010010123">
    <property type="protein sequence ID" value="GJS73033.1"/>
    <property type="molecule type" value="Genomic_DNA"/>
</dbReference>
<dbReference type="Proteomes" id="UP001151760">
    <property type="component" value="Unassembled WGS sequence"/>
</dbReference>
<name>A0ABQ4Y5T4_9ASTR</name>
<sequence length="421" mass="47864">MTSTSAQQFSLDNALVPLEKPVKIGKCNMRIDPPKTQKEPTYQVVLDALALTTCYPPFLIIVDICPRLLTQEFDALPSDEEIVSFLKELGNKGDIKSITKVVFDHMAQILWGMFYKKNIDFVKLLWEDFTFQIENIDHKKQEKMYYPRFTKAIIHHFISKDKLILMRNNMFMHTAQDYSVLGTMRFDSDAYKTYLAYATGAASPKMKRKLKKPASPTKKRSLVTVEEEEPKPAKKVALRRSKRETTIHQAGGSSEGADFESEVPDKPKGDDERTKSDDEPNETDNPKTSDYEKETQDDEFVHTPEHYVPTDDETNNDSNDVTEEEYDRINEELYGDVNANLTDVEPADKEKDDEEMIVAGHVNVNQEGAGNQVKVDAQATQKTEGLIPSSSISSDYAAKYLNFDNIPLVKTYVLSMLDINV</sequence>
<feature type="compositionally biased region" description="Acidic residues" evidence="1">
    <location>
        <begin position="310"/>
        <end position="325"/>
    </location>
</feature>
<protein>
    <submittedName>
        <fullName evidence="2">Uncharacterized protein</fullName>
    </submittedName>
</protein>
<accession>A0ABQ4Y5T4</accession>
<feature type="compositionally biased region" description="Basic residues" evidence="1">
    <location>
        <begin position="205"/>
        <end position="221"/>
    </location>
</feature>
<feature type="region of interest" description="Disordered" evidence="1">
    <location>
        <begin position="205"/>
        <end position="325"/>
    </location>
</feature>
<keyword evidence="3" id="KW-1185">Reference proteome</keyword>
<feature type="compositionally biased region" description="Basic and acidic residues" evidence="1">
    <location>
        <begin position="263"/>
        <end position="309"/>
    </location>
</feature>
<organism evidence="2 3">
    <name type="scientific">Tanacetum coccineum</name>
    <dbReference type="NCBI Taxonomy" id="301880"/>
    <lineage>
        <taxon>Eukaryota</taxon>
        <taxon>Viridiplantae</taxon>
        <taxon>Streptophyta</taxon>
        <taxon>Embryophyta</taxon>
        <taxon>Tracheophyta</taxon>
        <taxon>Spermatophyta</taxon>
        <taxon>Magnoliopsida</taxon>
        <taxon>eudicotyledons</taxon>
        <taxon>Gunneridae</taxon>
        <taxon>Pentapetalae</taxon>
        <taxon>asterids</taxon>
        <taxon>campanulids</taxon>
        <taxon>Asterales</taxon>
        <taxon>Asteraceae</taxon>
        <taxon>Asteroideae</taxon>
        <taxon>Anthemideae</taxon>
        <taxon>Anthemidinae</taxon>
        <taxon>Tanacetum</taxon>
    </lineage>
</organism>
<proteinExistence type="predicted"/>
<reference evidence="2" key="2">
    <citation type="submission" date="2022-01" db="EMBL/GenBank/DDBJ databases">
        <authorList>
            <person name="Yamashiro T."/>
            <person name="Shiraishi A."/>
            <person name="Satake H."/>
            <person name="Nakayama K."/>
        </authorList>
    </citation>
    <scope>NUCLEOTIDE SEQUENCE</scope>
</reference>
<evidence type="ECO:0000313" key="3">
    <source>
        <dbReference type="Proteomes" id="UP001151760"/>
    </source>
</evidence>
<evidence type="ECO:0000256" key="1">
    <source>
        <dbReference type="SAM" id="MobiDB-lite"/>
    </source>
</evidence>